<dbReference type="InterPro" id="IPR006829">
    <property type="entry name" value="LXG_dom"/>
</dbReference>
<dbReference type="PROSITE" id="PS51756">
    <property type="entry name" value="LXG"/>
    <property type="match status" value="1"/>
</dbReference>
<reference evidence="3 4" key="1">
    <citation type="submission" date="2023-07" db="EMBL/GenBank/DDBJ databases">
        <title>Genomic Encyclopedia of Type Strains, Phase IV (KMG-IV): sequencing the most valuable type-strain genomes for metagenomic binning, comparative biology and taxonomic classification.</title>
        <authorList>
            <person name="Goeker M."/>
        </authorList>
    </citation>
    <scope>NUCLEOTIDE SEQUENCE [LARGE SCALE GENOMIC DNA]</scope>
    <source>
        <strain evidence="3 4">DSM 17723</strain>
    </source>
</reference>
<sequence>MKTLDAKALHTGIDGIVKKLQSQMQQVKQLENAVSDFSSMRNSFQGQGGTAIRNFYDEWHTTILSFYQQLLKEFERVLGNVKKACSDFESDEAGFIRQSFLEADLTNGVNKAKTFTTDLVDDVNSSLDNVSDIIYVSRLDDTRFHTFVQQATKKITETVEDLGTFDSSQTSELTSVEQDIQTLKKSIDEIKSMFKSGDLAIASFNKSILKGDTEFSNLKKALAGKRLMALGDALTSPFDFVNGKLSTGDTIIAGYQAIVSMGTLKAAKKLKINYLGGKPTLWQKLKGNYRFSVGMDPSWTSKSKHSNKLAKRILNFSRAPQPSNPVMKALHSFVKSYESPSHLYKNVVGFPKNANVLSGKDLMKLNQERMSAGVKEVVGKTVSKGGLVKVGRRIPVIGTGISVVANSAEVFSEKNKDKSLAEKFGRVAGGIAADMGSIAIGAKIGATIGSAGGPVGIVVGGAIGALAGGLVSSKVGNVAKDIGGKIGKGINDFTKSVGSKLKKSIGSWFN</sequence>
<dbReference type="RefSeq" id="WP_145580679.1">
    <property type="nucleotide sequence ID" value="NZ_CADEPK010000428.1"/>
</dbReference>
<protein>
    <submittedName>
        <fullName evidence="3">Uncharacterized protein YukE</fullName>
    </submittedName>
</protein>
<feature type="domain" description="LXG" evidence="2">
    <location>
        <begin position="1"/>
        <end position="235"/>
    </location>
</feature>
<name>A0ABT9YVU5_9BACI</name>
<organism evidence="3 4">
    <name type="scientific">Metabacillus niabensis</name>
    <dbReference type="NCBI Taxonomy" id="324854"/>
    <lineage>
        <taxon>Bacteria</taxon>
        <taxon>Bacillati</taxon>
        <taxon>Bacillota</taxon>
        <taxon>Bacilli</taxon>
        <taxon>Bacillales</taxon>
        <taxon>Bacillaceae</taxon>
        <taxon>Metabacillus</taxon>
    </lineage>
</organism>
<comment type="caution">
    <text evidence="3">The sequence shown here is derived from an EMBL/GenBank/DDBJ whole genome shotgun (WGS) entry which is preliminary data.</text>
</comment>
<dbReference type="Proteomes" id="UP001232245">
    <property type="component" value="Unassembled WGS sequence"/>
</dbReference>
<dbReference type="EMBL" id="JAUSTZ010000001">
    <property type="protein sequence ID" value="MDQ0224112.1"/>
    <property type="molecule type" value="Genomic_DNA"/>
</dbReference>
<keyword evidence="4" id="KW-1185">Reference proteome</keyword>
<comment type="similarity">
    <text evidence="1">In the N-terminal section; belongs to the LXG family.</text>
</comment>
<proteinExistence type="inferred from homology"/>
<evidence type="ECO:0000313" key="3">
    <source>
        <dbReference type="EMBL" id="MDQ0224112.1"/>
    </source>
</evidence>
<dbReference type="Pfam" id="PF04740">
    <property type="entry name" value="LXG"/>
    <property type="match status" value="1"/>
</dbReference>
<evidence type="ECO:0000259" key="2">
    <source>
        <dbReference type="PROSITE" id="PS51756"/>
    </source>
</evidence>
<accession>A0ABT9YVU5</accession>
<evidence type="ECO:0000256" key="1">
    <source>
        <dbReference type="ARBA" id="ARBA00034117"/>
    </source>
</evidence>
<evidence type="ECO:0000313" key="4">
    <source>
        <dbReference type="Proteomes" id="UP001232245"/>
    </source>
</evidence>
<gene>
    <name evidence="3" type="ORF">J2S02_000434</name>
</gene>